<feature type="domain" description="Glycosyltransferase 2-like" evidence="9">
    <location>
        <begin position="6"/>
        <end position="148"/>
    </location>
</feature>
<dbReference type="CDD" id="cd06442">
    <property type="entry name" value="DPM1_like"/>
    <property type="match status" value="1"/>
</dbReference>
<keyword evidence="6 8" id="KW-1133">Transmembrane helix</keyword>
<organism evidence="11 12">
    <name type="scientific">Candidatus Roizmanbacteria bacterium CG_4_10_14_0_2_um_filter_39_13</name>
    <dbReference type="NCBI Taxonomy" id="1974825"/>
    <lineage>
        <taxon>Bacteria</taxon>
        <taxon>Candidatus Roizmaniibacteriota</taxon>
    </lineage>
</organism>
<dbReference type="PANTHER" id="PTHR43398:SF1">
    <property type="entry name" value="DOLICHOL-PHOSPHATE MANNOSYLTRANSFERASE SUBUNIT 1"/>
    <property type="match status" value="1"/>
</dbReference>
<evidence type="ECO:0000256" key="8">
    <source>
        <dbReference type="SAM" id="Phobius"/>
    </source>
</evidence>
<dbReference type="GO" id="GO:0004582">
    <property type="term" value="F:dolichyl-phosphate beta-D-mannosyltransferase activity"/>
    <property type="evidence" value="ECO:0007669"/>
    <property type="project" value="InterPro"/>
</dbReference>
<keyword evidence="3" id="KW-0328">Glycosyltransferase</keyword>
<evidence type="ECO:0000259" key="10">
    <source>
        <dbReference type="Pfam" id="PF04138"/>
    </source>
</evidence>
<comment type="subcellular location">
    <subcellularLocation>
        <location evidence="1">Membrane</location>
        <topology evidence="1">Multi-pass membrane protein</topology>
    </subcellularLocation>
</comment>
<evidence type="ECO:0000256" key="1">
    <source>
        <dbReference type="ARBA" id="ARBA00004141"/>
    </source>
</evidence>
<dbReference type="AlphaFoldDB" id="A0A2M7U161"/>
<keyword evidence="5 8" id="KW-0812">Transmembrane</keyword>
<feature type="transmembrane region" description="Helical" evidence="8">
    <location>
        <begin position="268"/>
        <end position="288"/>
    </location>
</feature>
<dbReference type="GO" id="GO:0009247">
    <property type="term" value="P:glycolipid biosynthetic process"/>
    <property type="evidence" value="ECO:0007669"/>
    <property type="project" value="TreeGrafter"/>
</dbReference>
<evidence type="ECO:0000256" key="5">
    <source>
        <dbReference type="ARBA" id="ARBA00022692"/>
    </source>
</evidence>
<dbReference type="InterPro" id="IPR007267">
    <property type="entry name" value="GtrA_DPMS_TM"/>
</dbReference>
<dbReference type="GO" id="GO:0000271">
    <property type="term" value="P:polysaccharide biosynthetic process"/>
    <property type="evidence" value="ECO:0007669"/>
    <property type="project" value="InterPro"/>
</dbReference>
<evidence type="ECO:0000256" key="4">
    <source>
        <dbReference type="ARBA" id="ARBA00022679"/>
    </source>
</evidence>
<evidence type="ECO:0000259" key="9">
    <source>
        <dbReference type="Pfam" id="PF00535"/>
    </source>
</evidence>
<evidence type="ECO:0000256" key="2">
    <source>
        <dbReference type="ARBA" id="ARBA00006739"/>
    </source>
</evidence>
<comment type="similarity">
    <text evidence="2">Belongs to the glycosyltransferase 2 family.</text>
</comment>
<dbReference type="Gene3D" id="3.90.550.10">
    <property type="entry name" value="Spore Coat Polysaccharide Biosynthesis Protein SpsA, Chain A"/>
    <property type="match status" value="1"/>
</dbReference>
<dbReference type="InterPro" id="IPR029044">
    <property type="entry name" value="Nucleotide-diphossugar_trans"/>
</dbReference>
<evidence type="ECO:0000256" key="3">
    <source>
        <dbReference type="ARBA" id="ARBA00022676"/>
    </source>
</evidence>
<evidence type="ECO:0000256" key="6">
    <source>
        <dbReference type="ARBA" id="ARBA00022989"/>
    </source>
</evidence>
<feature type="transmembrane region" description="Helical" evidence="8">
    <location>
        <begin position="309"/>
        <end position="335"/>
    </location>
</feature>
<gene>
    <name evidence="11" type="ORF">COY16_01425</name>
</gene>
<dbReference type="Proteomes" id="UP000228503">
    <property type="component" value="Unassembled WGS sequence"/>
</dbReference>
<dbReference type="GO" id="GO:0016020">
    <property type="term" value="C:membrane"/>
    <property type="evidence" value="ECO:0007669"/>
    <property type="project" value="UniProtKB-SubCell"/>
</dbReference>
<feature type="transmembrane region" description="Helical" evidence="8">
    <location>
        <begin position="241"/>
        <end position="262"/>
    </location>
</feature>
<dbReference type="InterPro" id="IPR039528">
    <property type="entry name" value="DPM1-like"/>
</dbReference>
<dbReference type="Pfam" id="PF04138">
    <property type="entry name" value="GtrA_DPMS_TM"/>
    <property type="match status" value="1"/>
</dbReference>
<feature type="domain" description="GtrA/DPMS transmembrane" evidence="10">
    <location>
        <begin position="243"/>
        <end position="365"/>
    </location>
</feature>
<proteinExistence type="inferred from homology"/>
<comment type="caution">
    <text evidence="11">The sequence shown here is derived from an EMBL/GenBank/DDBJ whole genome shotgun (WGS) entry which is preliminary data.</text>
</comment>
<dbReference type="Pfam" id="PF00535">
    <property type="entry name" value="Glycos_transf_2"/>
    <property type="match status" value="1"/>
</dbReference>
<dbReference type="EMBL" id="PFOB01000017">
    <property type="protein sequence ID" value="PIZ63642.1"/>
    <property type="molecule type" value="Genomic_DNA"/>
</dbReference>
<accession>A0A2M7U161</accession>
<dbReference type="InterPro" id="IPR001173">
    <property type="entry name" value="Glyco_trans_2-like"/>
</dbReference>
<evidence type="ECO:0000313" key="12">
    <source>
        <dbReference type="Proteomes" id="UP000228503"/>
    </source>
</evidence>
<name>A0A2M7U161_9BACT</name>
<protein>
    <submittedName>
        <fullName evidence="11">Glycosyltransferase family 2 protein</fullName>
    </submittedName>
</protein>
<feature type="transmembrane region" description="Helical" evidence="8">
    <location>
        <begin position="341"/>
        <end position="360"/>
    </location>
</feature>
<dbReference type="PANTHER" id="PTHR43398">
    <property type="entry name" value="DOLICHOL-PHOSPHATE MANNOSYLTRANSFERASE SUBUNIT 1"/>
    <property type="match status" value="1"/>
</dbReference>
<keyword evidence="4 11" id="KW-0808">Transferase</keyword>
<dbReference type="SUPFAM" id="SSF53448">
    <property type="entry name" value="Nucleotide-diphospho-sugar transferases"/>
    <property type="match status" value="1"/>
</dbReference>
<sequence>MKKAVIVLPTYNERKNISKVIQRVFSISEGLKNWLIYILVVDSNSPDGTANEVEMLQKKYKNLSLLKTEKEGLGKAYIRGFSLALEKINPYVLFEMDSDLSHDPNDIPKFLKKIEEGADFVVGSRYIPGGSIPQDWGIHRKVFSILGNWIVRLGFMKLSVTEWTNGYRAMKSWIIKKHLQDMKGYTGYVFQVALLDNAIKSGAKLEEIPVKFTDRVEGSSKINSVEYIYQTIKYVFLNSSFIKFAIVGGIGFIIDFGISYLLIETLMIIIWLSTMISAEAAIISNFFLNNQWSFKHKRLSRKESSLLWSFVKFNLIASGSLLIQTVGMTLTTNIFGITYWYIYKVLLIVSIIIPYSYFFYNKLVWKDK</sequence>
<evidence type="ECO:0000256" key="7">
    <source>
        <dbReference type="ARBA" id="ARBA00023136"/>
    </source>
</evidence>
<keyword evidence="7 8" id="KW-0472">Membrane</keyword>
<evidence type="ECO:0000313" key="11">
    <source>
        <dbReference type="EMBL" id="PIZ63642.1"/>
    </source>
</evidence>
<reference evidence="12" key="1">
    <citation type="submission" date="2017-09" db="EMBL/GenBank/DDBJ databases">
        <title>Depth-based differentiation of microbial function through sediment-hosted aquifers and enrichment of novel symbionts in the deep terrestrial subsurface.</title>
        <authorList>
            <person name="Probst A.J."/>
            <person name="Ladd B."/>
            <person name="Jarett J.K."/>
            <person name="Geller-Mcgrath D.E."/>
            <person name="Sieber C.M.K."/>
            <person name="Emerson J.B."/>
            <person name="Anantharaman K."/>
            <person name="Thomas B.C."/>
            <person name="Malmstrom R."/>
            <person name="Stieglmeier M."/>
            <person name="Klingl A."/>
            <person name="Woyke T."/>
            <person name="Ryan C.M."/>
            <person name="Banfield J.F."/>
        </authorList>
    </citation>
    <scope>NUCLEOTIDE SEQUENCE [LARGE SCALE GENOMIC DNA]</scope>
</reference>